<dbReference type="PANTHER" id="PTHR12001">
    <property type="entry name" value="GERANYLGERANYL PYROPHOSPHATE SYNTHASE"/>
    <property type="match status" value="1"/>
</dbReference>
<accession>A0A1H1W3N3</accession>
<evidence type="ECO:0000256" key="4">
    <source>
        <dbReference type="ARBA" id="ARBA00022723"/>
    </source>
</evidence>
<evidence type="ECO:0000313" key="8">
    <source>
        <dbReference type="Proteomes" id="UP000185663"/>
    </source>
</evidence>
<comment type="similarity">
    <text evidence="2 6">Belongs to the FPP/GGPP synthase family.</text>
</comment>
<proteinExistence type="inferred from homology"/>
<dbReference type="Gene3D" id="1.10.600.10">
    <property type="entry name" value="Farnesyl Diphosphate Synthase"/>
    <property type="match status" value="1"/>
</dbReference>
<gene>
    <name evidence="7" type="ORF">SAMN04489860_2702</name>
</gene>
<dbReference type="eggNOG" id="COG0142">
    <property type="taxonomic scope" value="Bacteria"/>
</dbReference>
<dbReference type="EMBL" id="LT629776">
    <property type="protein sequence ID" value="SDS91655.1"/>
    <property type="molecule type" value="Genomic_DNA"/>
</dbReference>
<dbReference type="GO" id="GO:0046872">
    <property type="term" value="F:metal ion binding"/>
    <property type="evidence" value="ECO:0007669"/>
    <property type="project" value="UniProtKB-KW"/>
</dbReference>
<dbReference type="GO" id="GO:0004659">
    <property type="term" value="F:prenyltransferase activity"/>
    <property type="evidence" value="ECO:0007669"/>
    <property type="project" value="InterPro"/>
</dbReference>
<keyword evidence="3 6" id="KW-0808">Transferase</keyword>
<comment type="cofactor">
    <cofactor evidence="1">
        <name>Mg(2+)</name>
        <dbReference type="ChEBI" id="CHEBI:18420"/>
    </cofactor>
</comment>
<evidence type="ECO:0000256" key="1">
    <source>
        <dbReference type="ARBA" id="ARBA00001946"/>
    </source>
</evidence>
<evidence type="ECO:0000256" key="2">
    <source>
        <dbReference type="ARBA" id="ARBA00006706"/>
    </source>
</evidence>
<dbReference type="InterPro" id="IPR033749">
    <property type="entry name" value="Polyprenyl_synt_CS"/>
</dbReference>
<evidence type="ECO:0000256" key="5">
    <source>
        <dbReference type="ARBA" id="ARBA00022842"/>
    </source>
</evidence>
<sequence length="386" mass="40201">MDPLSESAYESVTSALQVPERHAESLRLVHAGAPSAPELSRAVDEVLPRIQAAADAYVQRQAATDRTGTDAPGDAARLWASVGDQVGGKLLRPRLAATAYLGLGGRDTSAIVPVAAAHELLHTAMLIHDDLIDHDSVRRGRPNVAGTYRAGEVEGAPAVAADAAALLGGDLAMWGAVDLVLDANLAPAVQAFVLRLLVRSVHTTIRGELLDVLGQYRAPGEVDARTVALLKTAVYSSVLPLVTGAQLAGADATTCEQLERYGRAAGVAFQLVDDMLGTFGDPAVTGKSALSDLREGKRTELVAVAWRRADAEQSAVLRRHLGDPDLEESGAAAVRAVLHATGAVDAVAGDVRALSAEAAASLTDDLPQGLRVQLGAMLDKLVERAE</sequence>
<dbReference type="InterPro" id="IPR008949">
    <property type="entry name" value="Isoprenoid_synthase_dom_sf"/>
</dbReference>
<keyword evidence="5" id="KW-0460">Magnesium</keyword>
<dbReference type="InterPro" id="IPR000092">
    <property type="entry name" value="Polyprenyl_synt"/>
</dbReference>
<dbReference type="GO" id="GO:0008299">
    <property type="term" value="P:isoprenoid biosynthetic process"/>
    <property type="evidence" value="ECO:0007669"/>
    <property type="project" value="InterPro"/>
</dbReference>
<keyword evidence="4" id="KW-0479">Metal-binding</keyword>
<organism evidence="7 8">
    <name type="scientific">Paraoerskovia marina</name>
    <dbReference type="NCBI Taxonomy" id="545619"/>
    <lineage>
        <taxon>Bacteria</taxon>
        <taxon>Bacillati</taxon>
        <taxon>Actinomycetota</taxon>
        <taxon>Actinomycetes</taxon>
        <taxon>Micrococcales</taxon>
        <taxon>Cellulomonadaceae</taxon>
        <taxon>Paraoerskovia</taxon>
    </lineage>
</organism>
<dbReference type="OrthoDB" id="4497239at2"/>
<name>A0A1H1W3N3_9CELL</name>
<keyword evidence="8" id="KW-1185">Reference proteome</keyword>
<dbReference type="Pfam" id="PF00348">
    <property type="entry name" value="polyprenyl_synt"/>
    <property type="match status" value="1"/>
</dbReference>
<evidence type="ECO:0000313" key="7">
    <source>
        <dbReference type="EMBL" id="SDS91655.1"/>
    </source>
</evidence>
<dbReference type="PANTHER" id="PTHR12001:SF85">
    <property type="entry name" value="SHORT CHAIN ISOPRENYL DIPHOSPHATE SYNTHASE"/>
    <property type="match status" value="1"/>
</dbReference>
<reference evidence="7 8" key="1">
    <citation type="submission" date="2016-10" db="EMBL/GenBank/DDBJ databases">
        <authorList>
            <person name="de Groot N.N."/>
        </authorList>
    </citation>
    <scope>NUCLEOTIDE SEQUENCE [LARGE SCALE GENOMIC DNA]</scope>
    <source>
        <strain evidence="7 8">DSM 22126</strain>
    </source>
</reference>
<protein>
    <submittedName>
        <fullName evidence="7">Geranylgeranyl diphosphate synthase, type II</fullName>
    </submittedName>
</protein>
<dbReference type="STRING" id="545619.SAMN04489860_2702"/>
<evidence type="ECO:0000256" key="3">
    <source>
        <dbReference type="ARBA" id="ARBA00022679"/>
    </source>
</evidence>
<evidence type="ECO:0000256" key="6">
    <source>
        <dbReference type="RuleBase" id="RU004466"/>
    </source>
</evidence>
<dbReference type="SFLD" id="SFLDS00005">
    <property type="entry name" value="Isoprenoid_Synthase_Type_I"/>
    <property type="match status" value="1"/>
</dbReference>
<dbReference type="PROSITE" id="PS00723">
    <property type="entry name" value="POLYPRENYL_SYNTHASE_1"/>
    <property type="match status" value="1"/>
</dbReference>
<dbReference type="AlphaFoldDB" id="A0A1H1W3N3"/>
<dbReference type="Proteomes" id="UP000185663">
    <property type="component" value="Chromosome I"/>
</dbReference>
<dbReference type="SUPFAM" id="SSF48576">
    <property type="entry name" value="Terpenoid synthases"/>
    <property type="match status" value="1"/>
</dbReference>